<sequence length="85" mass="9058">MTTQPSRDASFTLLEVMIALVLTGLVVSAGFGLPKLFARFDPQSQKVAELRVGTAVAGRRRRAVAEGAVPDLSSPEELVQTSETD</sequence>
<name>A0ABU1JQF7_9PROT</name>
<dbReference type="NCBIfam" id="TIGR02532">
    <property type="entry name" value="IV_pilin_GFxxxE"/>
    <property type="match status" value="1"/>
</dbReference>
<feature type="transmembrane region" description="Helical" evidence="2">
    <location>
        <begin position="12"/>
        <end position="33"/>
    </location>
</feature>
<gene>
    <name evidence="3" type="ORF">E9232_003386</name>
</gene>
<proteinExistence type="predicted"/>
<keyword evidence="2" id="KW-1133">Transmembrane helix</keyword>
<feature type="region of interest" description="Disordered" evidence="1">
    <location>
        <begin position="66"/>
        <end position="85"/>
    </location>
</feature>
<dbReference type="Pfam" id="PF07963">
    <property type="entry name" value="N_methyl"/>
    <property type="match status" value="1"/>
</dbReference>
<dbReference type="InterPro" id="IPR012902">
    <property type="entry name" value="N_methyl_site"/>
</dbReference>
<evidence type="ECO:0000313" key="4">
    <source>
        <dbReference type="Proteomes" id="UP001262410"/>
    </source>
</evidence>
<evidence type="ECO:0000256" key="2">
    <source>
        <dbReference type="SAM" id="Phobius"/>
    </source>
</evidence>
<keyword evidence="2" id="KW-0812">Transmembrane</keyword>
<dbReference type="EMBL" id="JAVDPW010000005">
    <property type="protein sequence ID" value="MDR6290860.1"/>
    <property type="molecule type" value="Genomic_DNA"/>
</dbReference>
<keyword evidence="2" id="KW-0472">Membrane</keyword>
<evidence type="ECO:0000256" key="1">
    <source>
        <dbReference type="SAM" id="MobiDB-lite"/>
    </source>
</evidence>
<dbReference type="RefSeq" id="WP_309795621.1">
    <property type="nucleotide sequence ID" value="NZ_JAVDPW010000005.1"/>
</dbReference>
<organism evidence="3 4">
    <name type="scientific">Inquilinus ginsengisoli</name>
    <dbReference type="NCBI Taxonomy" id="363840"/>
    <lineage>
        <taxon>Bacteria</taxon>
        <taxon>Pseudomonadati</taxon>
        <taxon>Pseudomonadota</taxon>
        <taxon>Alphaproteobacteria</taxon>
        <taxon>Rhodospirillales</taxon>
        <taxon>Rhodospirillaceae</taxon>
        <taxon>Inquilinus</taxon>
    </lineage>
</organism>
<evidence type="ECO:0000313" key="3">
    <source>
        <dbReference type="EMBL" id="MDR6290860.1"/>
    </source>
</evidence>
<keyword evidence="4" id="KW-1185">Reference proteome</keyword>
<protein>
    <submittedName>
        <fullName evidence="3">Prepilin-type N-terminal cleavage/methylation domain-containing protein</fullName>
    </submittedName>
</protein>
<accession>A0ABU1JQF7</accession>
<dbReference type="Proteomes" id="UP001262410">
    <property type="component" value="Unassembled WGS sequence"/>
</dbReference>
<comment type="caution">
    <text evidence="3">The sequence shown here is derived from an EMBL/GenBank/DDBJ whole genome shotgun (WGS) entry which is preliminary data.</text>
</comment>
<reference evidence="3 4" key="1">
    <citation type="submission" date="2023-07" db="EMBL/GenBank/DDBJ databases">
        <title>Sorghum-associated microbial communities from plants grown in Nebraska, USA.</title>
        <authorList>
            <person name="Schachtman D."/>
        </authorList>
    </citation>
    <scope>NUCLEOTIDE SEQUENCE [LARGE SCALE GENOMIC DNA]</scope>
    <source>
        <strain evidence="3 4">584</strain>
    </source>
</reference>